<accession>A0A8T3C5V6</accession>
<evidence type="ECO:0000313" key="1">
    <source>
        <dbReference type="EMBL" id="KAI0527529.1"/>
    </source>
</evidence>
<reference evidence="1" key="1">
    <citation type="journal article" date="2022" name="Front. Genet.">
        <title>Chromosome-Scale Assembly of the Dendrobium nobile Genome Provides Insights Into the Molecular Mechanism of the Biosynthesis of the Medicinal Active Ingredient of Dendrobium.</title>
        <authorList>
            <person name="Xu Q."/>
            <person name="Niu S.-C."/>
            <person name="Li K.-L."/>
            <person name="Zheng P.-J."/>
            <person name="Zhang X.-J."/>
            <person name="Jia Y."/>
            <person name="Liu Y."/>
            <person name="Niu Y.-X."/>
            <person name="Yu L.-H."/>
            <person name="Chen D.-F."/>
            <person name="Zhang G.-Q."/>
        </authorList>
    </citation>
    <scope>NUCLEOTIDE SEQUENCE</scope>
    <source>
        <tissue evidence="1">Leaf</tissue>
    </source>
</reference>
<protein>
    <submittedName>
        <fullName evidence="1">Uncharacterized protein</fullName>
    </submittedName>
</protein>
<proteinExistence type="predicted"/>
<keyword evidence="2" id="KW-1185">Reference proteome</keyword>
<organism evidence="1 2">
    <name type="scientific">Dendrobium nobile</name>
    <name type="common">Orchid</name>
    <dbReference type="NCBI Taxonomy" id="94219"/>
    <lineage>
        <taxon>Eukaryota</taxon>
        <taxon>Viridiplantae</taxon>
        <taxon>Streptophyta</taxon>
        <taxon>Embryophyta</taxon>
        <taxon>Tracheophyta</taxon>
        <taxon>Spermatophyta</taxon>
        <taxon>Magnoliopsida</taxon>
        <taxon>Liliopsida</taxon>
        <taxon>Asparagales</taxon>
        <taxon>Orchidaceae</taxon>
        <taxon>Epidendroideae</taxon>
        <taxon>Malaxideae</taxon>
        <taxon>Dendrobiinae</taxon>
        <taxon>Dendrobium</taxon>
    </lineage>
</organism>
<dbReference type="Proteomes" id="UP000829196">
    <property type="component" value="Unassembled WGS sequence"/>
</dbReference>
<evidence type="ECO:0000313" key="2">
    <source>
        <dbReference type="Proteomes" id="UP000829196"/>
    </source>
</evidence>
<dbReference type="AlphaFoldDB" id="A0A8T3C5V6"/>
<dbReference type="EMBL" id="JAGYWB010000003">
    <property type="protein sequence ID" value="KAI0527529.1"/>
    <property type="molecule type" value="Genomic_DNA"/>
</dbReference>
<gene>
    <name evidence="1" type="ORF">KFK09_003133</name>
</gene>
<sequence length="89" mass="10151">MSLSERLKTRTPKNLTNGISQVVALRAAKVALRFSGKLATRQRSRLRYAWIYTKVRAPGSIGPRGHQLQSILYSDSMSMLSSFIHERFR</sequence>
<name>A0A8T3C5V6_DENNO</name>
<comment type="caution">
    <text evidence="1">The sequence shown here is derived from an EMBL/GenBank/DDBJ whole genome shotgun (WGS) entry which is preliminary data.</text>
</comment>